<reference evidence="1" key="1">
    <citation type="submission" date="2022-04" db="EMBL/GenBank/DDBJ databases">
        <title>A functionally conserved STORR gene fusion in Papaver species that diverged 16.8 million years ago.</title>
        <authorList>
            <person name="Catania T."/>
        </authorList>
    </citation>
    <scope>NUCLEOTIDE SEQUENCE</scope>
    <source>
        <strain evidence="1">S-188037</strain>
    </source>
</reference>
<accession>A0AAD4XN47</accession>
<dbReference type="AlphaFoldDB" id="A0AAD4XN47"/>
<proteinExistence type="predicted"/>
<organism evidence="1 2">
    <name type="scientific">Papaver atlanticum</name>
    <dbReference type="NCBI Taxonomy" id="357466"/>
    <lineage>
        <taxon>Eukaryota</taxon>
        <taxon>Viridiplantae</taxon>
        <taxon>Streptophyta</taxon>
        <taxon>Embryophyta</taxon>
        <taxon>Tracheophyta</taxon>
        <taxon>Spermatophyta</taxon>
        <taxon>Magnoliopsida</taxon>
        <taxon>Ranunculales</taxon>
        <taxon>Papaveraceae</taxon>
        <taxon>Papaveroideae</taxon>
        <taxon>Papaver</taxon>
    </lineage>
</organism>
<comment type="caution">
    <text evidence="1">The sequence shown here is derived from an EMBL/GenBank/DDBJ whole genome shotgun (WGS) entry which is preliminary data.</text>
</comment>
<evidence type="ECO:0000313" key="2">
    <source>
        <dbReference type="Proteomes" id="UP001202328"/>
    </source>
</evidence>
<protein>
    <submittedName>
        <fullName evidence="1">Uncharacterized protein</fullName>
    </submittedName>
</protein>
<keyword evidence="2" id="KW-1185">Reference proteome</keyword>
<gene>
    <name evidence="1" type="ORF">MKW98_023507</name>
</gene>
<name>A0AAD4XN47_9MAGN</name>
<dbReference type="Proteomes" id="UP001202328">
    <property type="component" value="Unassembled WGS sequence"/>
</dbReference>
<dbReference type="EMBL" id="JAJJMB010007708">
    <property type="protein sequence ID" value="KAI3927906.1"/>
    <property type="molecule type" value="Genomic_DNA"/>
</dbReference>
<sequence>MPWRSLELEAGYMENTDIQGQACFLSKACWQQIQAQIAGEERELQGQVRLQITHKSLPPRTGLSHAENQVKIQTLSLYVYASACLEMVLYTGKRRWR</sequence>
<evidence type="ECO:0000313" key="1">
    <source>
        <dbReference type="EMBL" id="KAI3927906.1"/>
    </source>
</evidence>